<dbReference type="PANTHER" id="PTHR42711:SF18">
    <property type="entry name" value="ABC TRANSPORTER, ATP-BINDING PROTEIN"/>
    <property type="match status" value="1"/>
</dbReference>
<evidence type="ECO:0000256" key="2">
    <source>
        <dbReference type="ARBA" id="ARBA00022741"/>
    </source>
</evidence>
<dbReference type="PANTHER" id="PTHR42711">
    <property type="entry name" value="ABC TRANSPORTER ATP-BINDING PROTEIN"/>
    <property type="match status" value="1"/>
</dbReference>
<gene>
    <name evidence="5" type="ORF">SAMN04489757_101118</name>
</gene>
<keyword evidence="1" id="KW-0813">Transport</keyword>
<dbReference type="InterPro" id="IPR027417">
    <property type="entry name" value="P-loop_NTPase"/>
</dbReference>
<keyword evidence="2" id="KW-0547">Nucleotide-binding</keyword>
<dbReference type="SUPFAM" id="SSF52540">
    <property type="entry name" value="P-loop containing nucleoside triphosphate hydrolases"/>
    <property type="match status" value="1"/>
</dbReference>
<evidence type="ECO:0000313" key="5">
    <source>
        <dbReference type="EMBL" id="SFN76314.1"/>
    </source>
</evidence>
<evidence type="ECO:0000313" key="6">
    <source>
        <dbReference type="Proteomes" id="UP000198806"/>
    </source>
</evidence>
<keyword evidence="6" id="KW-1185">Reference proteome</keyword>
<dbReference type="InterPro" id="IPR050763">
    <property type="entry name" value="ABC_transporter_ATP-binding"/>
</dbReference>
<evidence type="ECO:0000256" key="1">
    <source>
        <dbReference type="ARBA" id="ARBA00022448"/>
    </source>
</evidence>
<protein>
    <submittedName>
        <fullName evidence="5">ABC-2 type transport system ATP-binding protein</fullName>
    </submittedName>
</protein>
<feature type="domain" description="ABC transporter" evidence="4">
    <location>
        <begin position="5"/>
        <end position="247"/>
    </location>
</feature>
<organism evidence="5 6">
    <name type="scientific">Anaerocolumna aminovalerica</name>
    <dbReference type="NCBI Taxonomy" id="1527"/>
    <lineage>
        <taxon>Bacteria</taxon>
        <taxon>Bacillati</taxon>
        <taxon>Bacillota</taxon>
        <taxon>Clostridia</taxon>
        <taxon>Lachnospirales</taxon>
        <taxon>Lachnospiraceae</taxon>
        <taxon>Anaerocolumna</taxon>
    </lineage>
</organism>
<dbReference type="GO" id="GO:0016887">
    <property type="term" value="F:ATP hydrolysis activity"/>
    <property type="evidence" value="ECO:0007669"/>
    <property type="project" value="InterPro"/>
</dbReference>
<dbReference type="InterPro" id="IPR003593">
    <property type="entry name" value="AAA+_ATPase"/>
</dbReference>
<dbReference type="STRING" id="1527.SAMN04489757_101118"/>
<dbReference type="Pfam" id="PF00005">
    <property type="entry name" value="ABC_tran"/>
    <property type="match status" value="1"/>
</dbReference>
<dbReference type="SMART" id="SM00382">
    <property type="entry name" value="AAA"/>
    <property type="match status" value="1"/>
</dbReference>
<reference evidence="5 6" key="1">
    <citation type="submission" date="2016-10" db="EMBL/GenBank/DDBJ databases">
        <authorList>
            <person name="de Groot N.N."/>
        </authorList>
    </citation>
    <scope>NUCLEOTIDE SEQUENCE [LARGE SCALE GENOMIC DNA]</scope>
    <source>
        <strain evidence="5 6">DSM 1283</strain>
    </source>
</reference>
<dbReference type="Gene3D" id="3.40.50.300">
    <property type="entry name" value="P-loop containing nucleotide triphosphate hydrolases"/>
    <property type="match status" value="1"/>
</dbReference>
<evidence type="ECO:0000256" key="3">
    <source>
        <dbReference type="ARBA" id="ARBA00022840"/>
    </source>
</evidence>
<proteinExistence type="predicted"/>
<dbReference type="RefSeq" id="WP_091683540.1">
    <property type="nucleotide sequence ID" value="NZ_BAABFM010000003.1"/>
</dbReference>
<dbReference type="OrthoDB" id="9804819at2"/>
<dbReference type="AlphaFoldDB" id="A0A1I5BNE0"/>
<name>A0A1I5BNE0_9FIRM</name>
<sequence>MSAVIEVRDLKREYITTKGWVKRKKEIIHAVNGITFEVQEGEIFGLLGQNGAGKTTTIKMLITLLAPTSGECKVLGFRTFGEEDNIRKRINFIFGGEMGVYRRLSARDNLKYFANLYHIDFPVASKRIEEILDLVGLSDKADLLVETYSKGMVQRLQIARGLINDPDILFMDEPTVGLDPLGARMLRDIIKKLKEKGKTVLLTTHYMYEADELCDRIAIINKGKLVALDTPNNLKHMVNGISSIEVLVGEASEQLISEIKNIRGVKSVSASVNEKGNIIYIKHKSDCDISGTLFDVLKNKKITSFTQKEITLEDVYIQLVEEN</sequence>
<dbReference type="GO" id="GO:0005524">
    <property type="term" value="F:ATP binding"/>
    <property type="evidence" value="ECO:0007669"/>
    <property type="project" value="UniProtKB-KW"/>
</dbReference>
<keyword evidence="3 5" id="KW-0067">ATP-binding</keyword>
<evidence type="ECO:0000259" key="4">
    <source>
        <dbReference type="PROSITE" id="PS50893"/>
    </source>
</evidence>
<dbReference type="PROSITE" id="PS50893">
    <property type="entry name" value="ABC_TRANSPORTER_2"/>
    <property type="match status" value="1"/>
</dbReference>
<dbReference type="Proteomes" id="UP000198806">
    <property type="component" value="Unassembled WGS sequence"/>
</dbReference>
<dbReference type="EMBL" id="FOWD01000001">
    <property type="protein sequence ID" value="SFN76314.1"/>
    <property type="molecule type" value="Genomic_DNA"/>
</dbReference>
<accession>A0A1I5BNE0</accession>
<dbReference type="InterPro" id="IPR003439">
    <property type="entry name" value="ABC_transporter-like_ATP-bd"/>
</dbReference>